<feature type="transmembrane region" description="Helical" evidence="1">
    <location>
        <begin position="236"/>
        <end position="259"/>
    </location>
</feature>
<dbReference type="Proteomes" id="UP000593892">
    <property type="component" value="Chromosome"/>
</dbReference>
<sequence>MPHSAFGNRAARIYYGFGLLLLALVPLQYLYLPLGTNVSDAIVTLCLAALALPFASLQSNLAGPMQLRTLAPWLYGAGTILTMISAPWLQESITKLGRDAQGTFLIGLVDLLFPGMILLPVAALIVGTLRRNRQRPGSGYLLGGLCLLAVCTGRIWLNLFNNHFELAPSADSIMSGLMWTPASFVVATAGVTLGSLPPELHLASRSASAMLLCYLLAILLIPLGASTSLADHETQAYVTLLLITMLVCVPASQLTRVWIMSKPVGRPN</sequence>
<evidence type="ECO:0000313" key="2">
    <source>
        <dbReference type="EMBL" id="QOY87903.1"/>
    </source>
</evidence>
<keyword evidence="1" id="KW-0472">Membrane</keyword>
<reference evidence="2 3" key="1">
    <citation type="submission" date="2020-10" db="EMBL/GenBank/DDBJ databases">
        <title>Complete genome sequence of Paludibaculum fermentans P105T, a facultatively anaerobic acidobacterium capable of dissimilatory Fe(III) reduction.</title>
        <authorList>
            <person name="Dedysh S.N."/>
            <person name="Beletsky A.V."/>
            <person name="Kulichevskaya I.S."/>
            <person name="Mardanov A.V."/>
            <person name="Ravin N.V."/>
        </authorList>
    </citation>
    <scope>NUCLEOTIDE SEQUENCE [LARGE SCALE GENOMIC DNA]</scope>
    <source>
        <strain evidence="2 3">P105</strain>
    </source>
</reference>
<keyword evidence="3" id="KW-1185">Reference proteome</keyword>
<feature type="transmembrane region" description="Helical" evidence="1">
    <location>
        <begin position="139"/>
        <end position="157"/>
    </location>
</feature>
<dbReference type="AlphaFoldDB" id="A0A7S7NQG2"/>
<keyword evidence="1" id="KW-0812">Transmembrane</keyword>
<proteinExistence type="predicted"/>
<feature type="transmembrane region" description="Helical" evidence="1">
    <location>
        <begin position="104"/>
        <end position="127"/>
    </location>
</feature>
<dbReference type="RefSeq" id="WP_194449570.1">
    <property type="nucleotide sequence ID" value="NZ_CP063849.1"/>
</dbReference>
<feature type="transmembrane region" description="Helical" evidence="1">
    <location>
        <begin position="69"/>
        <end position="89"/>
    </location>
</feature>
<feature type="transmembrane region" description="Helical" evidence="1">
    <location>
        <begin position="38"/>
        <end position="57"/>
    </location>
</feature>
<feature type="transmembrane region" description="Helical" evidence="1">
    <location>
        <begin position="208"/>
        <end position="230"/>
    </location>
</feature>
<organism evidence="2 3">
    <name type="scientific">Paludibaculum fermentans</name>
    <dbReference type="NCBI Taxonomy" id="1473598"/>
    <lineage>
        <taxon>Bacteria</taxon>
        <taxon>Pseudomonadati</taxon>
        <taxon>Acidobacteriota</taxon>
        <taxon>Terriglobia</taxon>
        <taxon>Bryobacterales</taxon>
        <taxon>Bryobacteraceae</taxon>
        <taxon>Paludibaculum</taxon>
    </lineage>
</organism>
<dbReference type="EMBL" id="CP063849">
    <property type="protein sequence ID" value="QOY87903.1"/>
    <property type="molecule type" value="Genomic_DNA"/>
</dbReference>
<feature type="transmembrane region" description="Helical" evidence="1">
    <location>
        <begin position="177"/>
        <end position="196"/>
    </location>
</feature>
<gene>
    <name evidence="2" type="ORF">IRI77_35075</name>
</gene>
<feature type="transmembrane region" description="Helical" evidence="1">
    <location>
        <begin position="12"/>
        <end position="32"/>
    </location>
</feature>
<protein>
    <submittedName>
        <fullName evidence="2">Uncharacterized protein</fullName>
    </submittedName>
</protein>
<evidence type="ECO:0000256" key="1">
    <source>
        <dbReference type="SAM" id="Phobius"/>
    </source>
</evidence>
<name>A0A7S7NQG2_PALFE</name>
<keyword evidence="1" id="KW-1133">Transmembrane helix</keyword>
<dbReference type="KEGG" id="pfer:IRI77_35075"/>
<accession>A0A7S7NQG2</accession>
<evidence type="ECO:0000313" key="3">
    <source>
        <dbReference type="Proteomes" id="UP000593892"/>
    </source>
</evidence>